<feature type="region of interest" description="Disordered" evidence="2">
    <location>
        <begin position="1"/>
        <end position="22"/>
    </location>
</feature>
<keyword evidence="3" id="KW-0812">Transmembrane</keyword>
<dbReference type="Gene3D" id="3.40.50.720">
    <property type="entry name" value="NAD(P)-binding Rossmann-like Domain"/>
    <property type="match status" value="2"/>
</dbReference>
<dbReference type="Proteomes" id="UP000005801">
    <property type="component" value="Unassembled WGS sequence"/>
</dbReference>
<proteinExistence type="inferred from homology"/>
<name>A6FZK7_9BACT</name>
<dbReference type="Pfam" id="PF13727">
    <property type="entry name" value="CoA_binding_3"/>
    <property type="match status" value="1"/>
</dbReference>
<feature type="transmembrane region" description="Helical" evidence="3">
    <location>
        <begin position="75"/>
        <end position="93"/>
    </location>
</feature>
<dbReference type="AlphaFoldDB" id="A6FZK7"/>
<dbReference type="RefSeq" id="WP_006969906.1">
    <property type="nucleotide sequence ID" value="NZ_ABCS01000007.1"/>
</dbReference>
<dbReference type="InterPro" id="IPR003869">
    <property type="entry name" value="Polysac_CapD-like"/>
</dbReference>
<dbReference type="eggNOG" id="COG1086">
    <property type="taxonomic scope" value="Bacteria"/>
</dbReference>
<organism evidence="5 6">
    <name type="scientific">Plesiocystis pacifica SIR-1</name>
    <dbReference type="NCBI Taxonomy" id="391625"/>
    <lineage>
        <taxon>Bacteria</taxon>
        <taxon>Pseudomonadati</taxon>
        <taxon>Myxococcota</taxon>
        <taxon>Polyangia</taxon>
        <taxon>Nannocystales</taxon>
        <taxon>Nannocystaceae</taxon>
        <taxon>Plesiocystis</taxon>
    </lineage>
</organism>
<dbReference type="InterPro" id="IPR036291">
    <property type="entry name" value="NAD(P)-bd_dom_sf"/>
</dbReference>
<evidence type="ECO:0000256" key="3">
    <source>
        <dbReference type="SAM" id="Phobius"/>
    </source>
</evidence>
<comment type="caution">
    <text evidence="5">The sequence shown here is derived from an EMBL/GenBank/DDBJ whole genome shotgun (WGS) entry which is preliminary data.</text>
</comment>
<keyword evidence="3" id="KW-1133">Transmembrane helix</keyword>
<evidence type="ECO:0000313" key="5">
    <source>
        <dbReference type="EMBL" id="EDM80813.1"/>
    </source>
</evidence>
<dbReference type="EMBL" id="ABCS01000007">
    <property type="protein sequence ID" value="EDM80813.1"/>
    <property type="molecule type" value="Genomic_DNA"/>
</dbReference>
<dbReference type="InterPro" id="IPR051203">
    <property type="entry name" value="Polysaccharide_Synthase-Rel"/>
</dbReference>
<evidence type="ECO:0000259" key="4">
    <source>
        <dbReference type="Pfam" id="PF02719"/>
    </source>
</evidence>
<dbReference type="OrthoDB" id="9769113at2"/>
<dbReference type="SUPFAM" id="SSF51735">
    <property type="entry name" value="NAD(P)-binding Rossmann-fold domains"/>
    <property type="match status" value="2"/>
</dbReference>
<feature type="transmembrane region" description="Helical" evidence="3">
    <location>
        <begin position="144"/>
        <end position="163"/>
    </location>
</feature>
<feature type="domain" description="Polysaccharide biosynthesis protein CapD-like" evidence="4">
    <location>
        <begin position="330"/>
        <end position="611"/>
    </location>
</feature>
<gene>
    <name evidence="5" type="ORF">PPSIR1_27923</name>
</gene>
<dbReference type="CDD" id="cd05237">
    <property type="entry name" value="UDP_invert_4-6DH_SDR_e"/>
    <property type="match status" value="1"/>
</dbReference>
<dbReference type="STRING" id="391625.PPSIR1_27923"/>
<comment type="similarity">
    <text evidence="1">Belongs to the polysaccharide synthase family.</text>
</comment>
<reference evidence="5 6" key="1">
    <citation type="submission" date="2007-06" db="EMBL/GenBank/DDBJ databases">
        <authorList>
            <person name="Shimkets L."/>
            <person name="Ferriera S."/>
            <person name="Johnson J."/>
            <person name="Kravitz S."/>
            <person name="Beeson K."/>
            <person name="Sutton G."/>
            <person name="Rogers Y.-H."/>
            <person name="Friedman R."/>
            <person name="Frazier M."/>
            <person name="Venter J.C."/>
        </authorList>
    </citation>
    <scope>NUCLEOTIDE SEQUENCE [LARGE SCALE GENOMIC DNA]</scope>
    <source>
        <strain evidence="5 6">SIR-1</strain>
    </source>
</reference>
<accession>A6FZK7</accession>
<evidence type="ECO:0000256" key="2">
    <source>
        <dbReference type="SAM" id="MobiDB-lite"/>
    </source>
</evidence>
<sequence>MNSYADSLPRRRASETEGEEAVAVAPPTAASAARSRALSQLVRVFLDLAVLAAALWLAFALRFDWAIPRPWPKRLLLVLPWVMIWQYLVLLALDVPRCSWRYFGFPEARRIAAAAGVSGVGLLVVRFLAPALTPALPLAQHTLVPIGAIAADVMLVFIGLVGTRGAWRMLGEREGAWAWTQAPGTGRGPRRVLLIGAGEAGVAVARDLARRPSFEPVGFLDDDLAKRGQSIHGLRVLGAVGQLAEVCAREGVDEVLISVARATGALVRRVSRSAEALGLPVKIVPGVGELVDGRVALSRIREVAIEDLLRREPVRLDEGAIAATVRAKVVMVSGAGGSIGSELCRQLCRFGPRRVLLVERAENALFEIHRELRQRFPEIELVPLLIDITERAFLDRAFAERSPQLVFHAAAHKHVPMLEWNPGPGVLNNVEGTRNIAELAAEHGAETFVMISTDKAVRPRSVMGASKRCAELIVRDLGARSHGSTRFVTVRFGNVLGSNGSVVPIFKAQIAKFGPVTVTHPDMERYFMTIPEASQLVLQAGTMGRGGEIFILDMGEPVRIVDLAHDLIRLSGLIPGEDVAIEFTGLRPGEKLSEELCGEAGLDPTSHPAILVEREDASRGPSSSSLWAGLETLLGAARAADELGVRRSLHALLPTAELER</sequence>
<feature type="transmembrane region" description="Helical" evidence="3">
    <location>
        <begin position="113"/>
        <end position="132"/>
    </location>
</feature>
<evidence type="ECO:0000313" key="6">
    <source>
        <dbReference type="Proteomes" id="UP000005801"/>
    </source>
</evidence>
<keyword evidence="3" id="KW-0472">Membrane</keyword>
<dbReference type="PANTHER" id="PTHR43318">
    <property type="entry name" value="UDP-N-ACETYLGLUCOSAMINE 4,6-DEHYDRATASE"/>
    <property type="match status" value="1"/>
</dbReference>
<evidence type="ECO:0000256" key="1">
    <source>
        <dbReference type="ARBA" id="ARBA00007430"/>
    </source>
</evidence>
<feature type="transmembrane region" description="Helical" evidence="3">
    <location>
        <begin position="44"/>
        <end position="63"/>
    </location>
</feature>
<protein>
    <recommendedName>
        <fullName evidence="4">Polysaccharide biosynthesis protein CapD-like domain-containing protein</fullName>
    </recommendedName>
</protein>
<dbReference type="PANTHER" id="PTHR43318:SF1">
    <property type="entry name" value="POLYSACCHARIDE BIOSYNTHESIS PROTEIN EPSC-RELATED"/>
    <property type="match status" value="1"/>
</dbReference>
<dbReference type="Pfam" id="PF02719">
    <property type="entry name" value="Polysacc_synt_2"/>
    <property type="match status" value="1"/>
</dbReference>
<keyword evidence="6" id="KW-1185">Reference proteome</keyword>